<dbReference type="InterPro" id="IPR004358">
    <property type="entry name" value="Sig_transdc_His_kin-like_C"/>
</dbReference>
<feature type="domain" description="HAMP" evidence="13">
    <location>
        <begin position="168"/>
        <end position="223"/>
    </location>
</feature>
<evidence type="ECO:0000256" key="10">
    <source>
        <dbReference type="ARBA" id="ARBA00023136"/>
    </source>
</evidence>
<dbReference type="Pfam" id="PF00672">
    <property type="entry name" value="HAMP"/>
    <property type="match status" value="1"/>
</dbReference>
<evidence type="ECO:0000259" key="12">
    <source>
        <dbReference type="PROSITE" id="PS50109"/>
    </source>
</evidence>
<dbReference type="GO" id="GO:0005886">
    <property type="term" value="C:plasma membrane"/>
    <property type="evidence" value="ECO:0007669"/>
    <property type="project" value="UniProtKB-ARBA"/>
</dbReference>
<keyword evidence="15" id="KW-1185">Reference proteome</keyword>
<keyword evidence="6 11" id="KW-0812">Transmembrane</keyword>
<evidence type="ECO:0000256" key="5">
    <source>
        <dbReference type="ARBA" id="ARBA00022679"/>
    </source>
</evidence>
<evidence type="ECO:0000313" key="15">
    <source>
        <dbReference type="Proteomes" id="UP000653472"/>
    </source>
</evidence>
<keyword evidence="4" id="KW-0597">Phosphoprotein</keyword>
<dbReference type="PRINTS" id="PR00344">
    <property type="entry name" value="BCTRLSENSOR"/>
</dbReference>
<dbReference type="Gene3D" id="3.30.565.10">
    <property type="entry name" value="Histidine kinase-like ATPase, C-terminal domain"/>
    <property type="match status" value="1"/>
</dbReference>
<dbReference type="SMART" id="SM00388">
    <property type="entry name" value="HisKA"/>
    <property type="match status" value="1"/>
</dbReference>
<dbReference type="PROSITE" id="PS50885">
    <property type="entry name" value="HAMP"/>
    <property type="match status" value="1"/>
</dbReference>
<comment type="caution">
    <text evidence="14">The sequence shown here is derived from an EMBL/GenBank/DDBJ whole genome shotgun (WGS) entry which is preliminary data.</text>
</comment>
<protein>
    <recommendedName>
        <fullName evidence="3">histidine kinase</fullName>
        <ecNumber evidence="3">2.7.13.3</ecNumber>
    </recommendedName>
</protein>
<organism evidence="14 15">
    <name type="scientific">Solimonas marina</name>
    <dbReference type="NCBI Taxonomy" id="2714601"/>
    <lineage>
        <taxon>Bacteria</taxon>
        <taxon>Pseudomonadati</taxon>
        <taxon>Pseudomonadota</taxon>
        <taxon>Gammaproteobacteria</taxon>
        <taxon>Nevskiales</taxon>
        <taxon>Nevskiaceae</taxon>
        <taxon>Solimonas</taxon>
    </lineage>
</organism>
<dbReference type="PROSITE" id="PS50109">
    <property type="entry name" value="HIS_KIN"/>
    <property type="match status" value="1"/>
</dbReference>
<keyword evidence="8 11" id="KW-1133">Transmembrane helix</keyword>
<evidence type="ECO:0000256" key="1">
    <source>
        <dbReference type="ARBA" id="ARBA00000085"/>
    </source>
</evidence>
<dbReference type="GO" id="GO:0000155">
    <property type="term" value="F:phosphorelay sensor kinase activity"/>
    <property type="evidence" value="ECO:0007669"/>
    <property type="project" value="InterPro"/>
</dbReference>
<dbReference type="InterPro" id="IPR050428">
    <property type="entry name" value="TCS_sensor_his_kinase"/>
</dbReference>
<comment type="catalytic activity">
    <reaction evidence="1">
        <text>ATP + protein L-histidine = ADP + protein N-phospho-L-histidine.</text>
        <dbReference type="EC" id="2.7.13.3"/>
    </reaction>
</comment>
<dbReference type="RefSeq" id="WP_168147398.1">
    <property type="nucleotide sequence ID" value="NZ_JAAVXB010000003.1"/>
</dbReference>
<dbReference type="Pfam" id="PF00512">
    <property type="entry name" value="HisKA"/>
    <property type="match status" value="1"/>
</dbReference>
<accession>A0A970B5W3</accession>
<feature type="transmembrane region" description="Helical" evidence="11">
    <location>
        <begin position="148"/>
        <end position="167"/>
    </location>
</feature>
<dbReference type="InterPro" id="IPR003661">
    <property type="entry name" value="HisK_dim/P_dom"/>
</dbReference>
<dbReference type="PANTHER" id="PTHR45436">
    <property type="entry name" value="SENSOR HISTIDINE KINASE YKOH"/>
    <property type="match status" value="1"/>
</dbReference>
<dbReference type="AlphaFoldDB" id="A0A970B5W3"/>
<dbReference type="SUPFAM" id="SSF47384">
    <property type="entry name" value="Homodimeric domain of signal transducing histidine kinase"/>
    <property type="match status" value="1"/>
</dbReference>
<evidence type="ECO:0000256" key="6">
    <source>
        <dbReference type="ARBA" id="ARBA00022692"/>
    </source>
</evidence>
<keyword evidence="9" id="KW-0902">Two-component regulatory system</keyword>
<evidence type="ECO:0000256" key="8">
    <source>
        <dbReference type="ARBA" id="ARBA00022989"/>
    </source>
</evidence>
<evidence type="ECO:0000256" key="3">
    <source>
        <dbReference type="ARBA" id="ARBA00012438"/>
    </source>
</evidence>
<dbReference type="SUPFAM" id="SSF158472">
    <property type="entry name" value="HAMP domain-like"/>
    <property type="match status" value="1"/>
</dbReference>
<gene>
    <name evidence="14" type="ORF">G7Y82_07450</name>
</gene>
<dbReference type="SMART" id="SM00387">
    <property type="entry name" value="HATPase_c"/>
    <property type="match status" value="1"/>
</dbReference>
<dbReference type="CDD" id="cd00082">
    <property type="entry name" value="HisKA"/>
    <property type="match status" value="1"/>
</dbReference>
<dbReference type="CDD" id="cd06225">
    <property type="entry name" value="HAMP"/>
    <property type="match status" value="1"/>
</dbReference>
<dbReference type="InterPro" id="IPR003594">
    <property type="entry name" value="HATPase_dom"/>
</dbReference>
<dbReference type="SMART" id="SM00304">
    <property type="entry name" value="HAMP"/>
    <property type="match status" value="1"/>
</dbReference>
<evidence type="ECO:0000256" key="9">
    <source>
        <dbReference type="ARBA" id="ARBA00023012"/>
    </source>
</evidence>
<proteinExistence type="predicted"/>
<evidence type="ECO:0000256" key="7">
    <source>
        <dbReference type="ARBA" id="ARBA00022777"/>
    </source>
</evidence>
<comment type="subcellular location">
    <subcellularLocation>
        <location evidence="2">Membrane</location>
        <topology evidence="2">Multi-pass membrane protein</topology>
    </subcellularLocation>
</comment>
<reference evidence="14" key="1">
    <citation type="submission" date="2020-03" db="EMBL/GenBank/DDBJ databases">
        <title>Solimonas marina sp. nov., isolated from deep seawater of the Pacific Ocean.</title>
        <authorList>
            <person name="Liu X."/>
            <person name="Lai Q."/>
            <person name="Sun F."/>
            <person name="Gai Y."/>
            <person name="Li G."/>
            <person name="Shao Z."/>
        </authorList>
    </citation>
    <scope>NUCLEOTIDE SEQUENCE</scope>
    <source>
        <strain evidence="14">C16B3</strain>
    </source>
</reference>
<dbReference type="InterPro" id="IPR003660">
    <property type="entry name" value="HAMP_dom"/>
</dbReference>
<sequence length="443" mass="49141">MRLRTRLIIWFIGSIIVTVTMSFALGSQVWRLFYSDYDATRDAHDALVAWEQGGGGALRRWLHDQRHDDGIYRMLLDERGIPLSHSDRPPPPRLREAIEAAESGTRAVQLPGGGSLKTTLIVTQDGRRLRWVAVLPPPRGPDLRRIDTTLLLAIGIIVVSLAAIVIARRITKPIAALQQASRAVAEGRLDVRVPEVTAARRDEIGELASDFNHMAERLQRLLDSQQQLLRDISHELRSPLARLRVATELARDSHASTQFDRIEQEADKLEDMIAQLLLIARLEHRETPLNDDDVNLADIVESVCEDASFEAQPRNIQVRPHIEADAATRGQASLLHSATENVVRNAVRYTADGSTVDVHLRIDGEWAMIDVEDRGPGIPPDRLEAVFQPFVRISEARDRESGGYGLGLAIAKRVVDASGGHISARNRDGGGLCVTIQLPRCDL</sequence>
<feature type="transmembrane region" description="Helical" evidence="11">
    <location>
        <begin position="7"/>
        <end position="30"/>
    </location>
</feature>
<dbReference type="Proteomes" id="UP000653472">
    <property type="component" value="Unassembled WGS sequence"/>
</dbReference>
<keyword evidence="7" id="KW-0418">Kinase</keyword>
<evidence type="ECO:0000259" key="13">
    <source>
        <dbReference type="PROSITE" id="PS50885"/>
    </source>
</evidence>
<feature type="domain" description="Histidine kinase" evidence="12">
    <location>
        <begin position="231"/>
        <end position="442"/>
    </location>
</feature>
<evidence type="ECO:0000256" key="11">
    <source>
        <dbReference type="SAM" id="Phobius"/>
    </source>
</evidence>
<dbReference type="EMBL" id="JAAVXB010000003">
    <property type="protein sequence ID" value="NKF22148.1"/>
    <property type="molecule type" value="Genomic_DNA"/>
</dbReference>
<evidence type="ECO:0000256" key="4">
    <source>
        <dbReference type="ARBA" id="ARBA00022553"/>
    </source>
</evidence>
<keyword evidence="10 11" id="KW-0472">Membrane</keyword>
<dbReference type="EC" id="2.7.13.3" evidence="3"/>
<dbReference type="InterPro" id="IPR036097">
    <property type="entry name" value="HisK_dim/P_sf"/>
</dbReference>
<dbReference type="SUPFAM" id="SSF55874">
    <property type="entry name" value="ATPase domain of HSP90 chaperone/DNA topoisomerase II/histidine kinase"/>
    <property type="match status" value="1"/>
</dbReference>
<dbReference type="InterPro" id="IPR005467">
    <property type="entry name" value="His_kinase_dom"/>
</dbReference>
<evidence type="ECO:0000256" key="2">
    <source>
        <dbReference type="ARBA" id="ARBA00004141"/>
    </source>
</evidence>
<dbReference type="Pfam" id="PF02518">
    <property type="entry name" value="HATPase_c"/>
    <property type="match status" value="1"/>
</dbReference>
<dbReference type="InterPro" id="IPR036890">
    <property type="entry name" value="HATPase_C_sf"/>
</dbReference>
<evidence type="ECO:0000313" key="14">
    <source>
        <dbReference type="EMBL" id="NKF22148.1"/>
    </source>
</evidence>
<dbReference type="Gene3D" id="1.10.287.130">
    <property type="match status" value="1"/>
</dbReference>
<dbReference type="FunFam" id="3.30.565.10:FF:000006">
    <property type="entry name" value="Sensor histidine kinase WalK"/>
    <property type="match status" value="1"/>
</dbReference>
<keyword evidence="5" id="KW-0808">Transferase</keyword>
<dbReference type="PANTHER" id="PTHR45436:SF15">
    <property type="entry name" value="SENSOR HISTIDINE KINASE CUSS"/>
    <property type="match status" value="1"/>
</dbReference>
<name>A0A970B5W3_9GAMM</name>
<dbReference type="Gene3D" id="1.10.8.500">
    <property type="entry name" value="HAMP domain in histidine kinase"/>
    <property type="match status" value="1"/>
</dbReference>